<dbReference type="PANTHER" id="PTHR43709:SF2">
    <property type="entry name" value="DUF453 DOMAIN PROTEIN (AFU_ORTHOLOGUE AFUA_6G00360)"/>
    <property type="match status" value="1"/>
</dbReference>
<dbReference type="SUPFAM" id="SSF54506">
    <property type="entry name" value="Diaminopimelate epimerase-like"/>
    <property type="match status" value="2"/>
</dbReference>
<dbReference type="InterPro" id="IPR007400">
    <property type="entry name" value="PrpF-like"/>
</dbReference>
<dbReference type="AlphaFoldDB" id="A0A7H8QXT3"/>
<dbReference type="Gene3D" id="3.10.310.10">
    <property type="entry name" value="Diaminopimelate Epimerase, Chain A, domain 1"/>
    <property type="match status" value="2"/>
</dbReference>
<dbReference type="Pfam" id="PF04303">
    <property type="entry name" value="PrpF"/>
    <property type="match status" value="1"/>
</dbReference>
<name>A0A7H8QXT3_TALRU</name>
<evidence type="ECO:0000313" key="4">
    <source>
        <dbReference type="Proteomes" id="UP000509510"/>
    </source>
</evidence>
<evidence type="ECO:0000256" key="1">
    <source>
        <dbReference type="ARBA" id="ARBA00007673"/>
    </source>
</evidence>
<organism evidence="3 4">
    <name type="scientific">Talaromyces rugulosus</name>
    <name type="common">Penicillium rugulosum</name>
    <dbReference type="NCBI Taxonomy" id="121627"/>
    <lineage>
        <taxon>Eukaryota</taxon>
        <taxon>Fungi</taxon>
        <taxon>Dikarya</taxon>
        <taxon>Ascomycota</taxon>
        <taxon>Pezizomycotina</taxon>
        <taxon>Eurotiomycetes</taxon>
        <taxon>Eurotiomycetidae</taxon>
        <taxon>Eurotiales</taxon>
        <taxon>Trichocomaceae</taxon>
        <taxon>Talaromyces</taxon>
        <taxon>Talaromyces sect. Islandici</taxon>
    </lineage>
</organism>
<sequence>MSTQCDPVAVATQQPVPQIFAKAVGAAAVPSLIHQRKRFRLPSVLMRSGTSRGLFIHRHHLPPSQAEWGSILIGALGSRNDDPRQLEGVGGATSTTSKAVVVSKSYKPGIDVEYTFAQITVGQERVDMTGNCGNMASGIAAFALEEGLVTAKPGESEISVRIFNTNTRTVLVETIQVDIDGHFLEDGNYRISGVKGTGSSIKVSFLNPGGSMTGKTFPTENRQDDIMVHANSLPAPFVVKATLIDVSNPFIFVDASSLPPDFHAAGPDADISLDIIEAIRRQGAVEYGLASDVQDAGLRRGTPKIALVSRLMASSMQTTKIPDISVLAYSMGKVHPSVQLTGAVCLGAAACLEGTVVSELMTENPKPSTKDIFELASQQNQRNKPGRSVVIGHNSGIIDVDVDVTADDEVRSVTVFRTARRLFEGTIIVPV</sequence>
<evidence type="ECO:0000313" key="3">
    <source>
        <dbReference type="EMBL" id="QKX57563.1"/>
    </source>
</evidence>
<dbReference type="OrthoDB" id="10267539at2759"/>
<accession>A0A7H8QXT3</accession>
<evidence type="ECO:0008006" key="5">
    <source>
        <dbReference type="Google" id="ProtNLM"/>
    </source>
</evidence>
<dbReference type="PANTHER" id="PTHR43709">
    <property type="entry name" value="ACONITATE ISOMERASE-RELATED"/>
    <property type="match status" value="1"/>
</dbReference>
<dbReference type="GeneID" id="55992181"/>
<reference evidence="4" key="1">
    <citation type="submission" date="2020-06" db="EMBL/GenBank/DDBJ databases">
        <title>A chromosome-scale genome assembly of Talaromyces rugulosus W13939.</title>
        <authorList>
            <person name="Wang B."/>
            <person name="Guo L."/>
            <person name="Ye K."/>
            <person name="Wang L."/>
        </authorList>
    </citation>
    <scope>NUCLEOTIDE SEQUENCE [LARGE SCALE GENOMIC DNA]</scope>
    <source>
        <strain evidence="4">W13939</strain>
    </source>
</reference>
<dbReference type="GO" id="GO:0016853">
    <property type="term" value="F:isomerase activity"/>
    <property type="evidence" value="ECO:0007669"/>
    <property type="project" value="UniProtKB-KW"/>
</dbReference>
<proteinExistence type="inferred from homology"/>
<dbReference type="KEGG" id="trg:TRUGW13939_04681"/>
<dbReference type="RefSeq" id="XP_035343741.1">
    <property type="nucleotide sequence ID" value="XM_035487848.1"/>
</dbReference>
<evidence type="ECO:0000256" key="2">
    <source>
        <dbReference type="ARBA" id="ARBA00023235"/>
    </source>
</evidence>
<keyword evidence="4" id="KW-1185">Reference proteome</keyword>
<keyword evidence="2" id="KW-0413">Isomerase</keyword>
<protein>
    <recommendedName>
        <fullName evidence="5">PrpF protein</fullName>
    </recommendedName>
</protein>
<dbReference type="EMBL" id="CP055899">
    <property type="protein sequence ID" value="QKX57563.1"/>
    <property type="molecule type" value="Genomic_DNA"/>
</dbReference>
<gene>
    <name evidence="3" type="ORF">TRUGW13939_04681</name>
</gene>
<dbReference type="Proteomes" id="UP000509510">
    <property type="component" value="Chromosome II"/>
</dbReference>
<comment type="similarity">
    <text evidence="1">Belongs to the PrpF family.</text>
</comment>